<dbReference type="SMART" id="SM00448">
    <property type="entry name" value="REC"/>
    <property type="match status" value="1"/>
</dbReference>
<keyword evidence="3 4" id="KW-0145">Chemotaxis</keyword>
<comment type="domain">
    <text evidence="3">Contains a C-terminal catalytic domain, and an N-terminal region which modulates catalytic activity.</text>
</comment>
<dbReference type="PIRSF" id="PIRSF000876">
    <property type="entry name" value="RR_chemtxs_CheB"/>
    <property type="match status" value="1"/>
</dbReference>
<dbReference type="Pfam" id="PF01339">
    <property type="entry name" value="CheB_methylest"/>
    <property type="match status" value="1"/>
</dbReference>
<dbReference type="PROSITE" id="PS50110">
    <property type="entry name" value="RESPONSE_REGULATORY"/>
    <property type="match status" value="1"/>
</dbReference>
<feature type="active site" evidence="3 4">
    <location>
        <position position="314"/>
    </location>
</feature>
<keyword evidence="3 5" id="KW-0597">Phosphoprotein</keyword>
<dbReference type="InterPro" id="IPR000673">
    <property type="entry name" value="Sig_transdc_resp-reg_Me-estase"/>
</dbReference>
<dbReference type="EMBL" id="JBHSLD010000009">
    <property type="protein sequence ID" value="MFC5381092.1"/>
    <property type="molecule type" value="Genomic_DNA"/>
</dbReference>
<accession>A0ABW0GMZ3</accession>
<evidence type="ECO:0000256" key="1">
    <source>
        <dbReference type="ARBA" id="ARBA00022801"/>
    </source>
</evidence>
<dbReference type="EC" id="3.1.1.61" evidence="3"/>
<dbReference type="RefSeq" id="WP_340270461.1">
    <property type="nucleotide sequence ID" value="NZ_JBBEOG010000007.1"/>
</dbReference>
<dbReference type="NCBIfam" id="NF001965">
    <property type="entry name" value="PRK00742.1"/>
    <property type="match status" value="1"/>
</dbReference>
<proteinExistence type="inferred from homology"/>
<dbReference type="PANTHER" id="PTHR42872">
    <property type="entry name" value="PROTEIN-GLUTAMATE METHYLESTERASE/PROTEIN-GLUTAMINE GLUTAMINASE"/>
    <property type="match status" value="1"/>
</dbReference>
<comment type="similarity">
    <text evidence="3">Belongs to the CheB family.</text>
</comment>
<dbReference type="HAMAP" id="MF_00099">
    <property type="entry name" value="CheB_chemtxs"/>
    <property type="match status" value="1"/>
</dbReference>
<organism evidence="8 9">
    <name type="scientific">Aquipuribacter nitratireducens</name>
    <dbReference type="NCBI Taxonomy" id="650104"/>
    <lineage>
        <taxon>Bacteria</taxon>
        <taxon>Bacillati</taxon>
        <taxon>Actinomycetota</taxon>
        <taxon>Actinomycetes</taxon>
        <taxon>Micrococcales</taxon>
        <taxon>Intrasporangiaceae</taxon>
        <taxon>Aquipuribacter</taxon>
    </lineage>
</organism>
<reference evidence="9" key="1">
    <citation type="journal article" date="2019" name="Int. J. Syst. Evol. Microbiol.">
        <title>The Global Catalogue of Microorganisms (GCM) 10K type strain sequencing project: providing services to taxonomists for standard genome sequencing and annotation.</title>
        <authorList>
            <consortium name="The Broad Institute Genomics Platform"/>
            <consortium name="The Broad Institute Genome Sequencing Center for Infectious Disease"/>
            <person name="Wu L."/>
            <person name="Ma J."/>
        </authorList>
    </citation>
    <scope>NUCLEOTIDE SEQUENCE [LARGE SCALE GENOMIC DNA]</scope>
    <source>
        <strain evidence="9">CCUG 43114</strain>
    </source>
</reference>
<evidence type="ECO:0000256" key="3">
    <source>
        <dbReference type="HAMAP-Rule" id="MF_00099"/>
    </source>
</evidence>
<keyword evidence="3" id="KW-0963">Cytoplasm</keyword>
<dbReference type="PANTHER" id="PTHR42872:SF3">
    <property type="entry name" value="PROTEIN-GLUTAMATE METHYLESTERASE_PROTEIN-GLUTAMINE GLUTAMINASE 1"/>
    <property type="match status" value="1"/>
</dbReference>
<gene>
    <name evidence="3 8" type="primary">cheB</name>
    <name evidence="8" type="ORF">ACFPJ6_09840</name>
</gene>
<dbReference type="Gene3D" id="3.40.50.2300">
    <property type="match status" value="1"/>
</dbReference>
<comment type="caution">
    <text evidence="8">The sequence shown here is derived from an EMBL/GenBank/DDBJ whole genome shotgun (WGS) entry which is preliminary data.</text>
</comment>
<dbReference type="InterPro" id="IPR011006">
    <property type="entry name" value="CheY-like_superfamily"/>
</dbReference>
<evidence type="ECO:0000313" key="9">
    <source>
        <dbReference type="Proteomes" id="UP001596122"/>
    </source>
</evidence>
<keyword evidence="9" id="KW-1185">Reference proteome</keyword>
<keyword evidence="8" id="KW-0808">Transferase</keyword>
<dbReference type="CDD" id="cd17541">
    <property type="entry name" value="REC_CheB-like"/>
    <property type="match status" value="1"/>
</dbReference>
<evidence type="ECO:0000259" key="6">
    <source>
        <dbReference type="PROSITE" id="PS50110"/>
    </source>
</evidence>
<comment type="function">
    <text evidence="3">Involved in chemotaxis. Part of a chemotaxis signal transduction system that modulates chemotaxis in response to various stimuli. Catalyzes the demethylation of specific methylglutamate residues introduced into the chemoreceptors (methyl-accepting chemotaxis proteins or MCP) by CheR. Also mediates the irreversible deamidation of specific glutamine residues to glutamic acid.</text>
</comment>
<dbReference type="Gene3D" id="3.40.50.180">
    <property type="entry name" value="Methylesterase CheB, C-terminal domain"/>
    <property type="match status" value="1"/>
</dbReference>
<sequence>MSSPRIRVVVVDDSVVVRRLVSDVLASDPEVEVVATCSNGRLGADAVRRLRPDVVTMDIEMPVMDGIQAVREIRTTDRLTPIIMFSTLTERGARATFDALDAGATDYVTKPGQASAVGSGLDQVRAELLPRVRALAGRRRQPGTQLRRSALRPAGSPLLASPAARAVPPLPRQGPPRTLVRRPQLVAVGSSTGGPEALSKVIGSLPPSFPVPVVVVQHMPAEFTQLLAERLDRTCAVRVLHAEDGQRLDPGTVVVARGGRHLEVVRDAGVLRTRLSDAPPENFCRPAVDVLFRSVARAVHGQCLAVVLTGMGSDGTAGAADLAAAGAPLWAQDEASSVVWGMPGSLVGAGLADAVLPLPDIGPAVVRAVVSQPGAVPPLRAVTPVSGGRHA</sequence>
<evidence type="ECO:0000256" key="2">
    <source>
        <dbReference type="ARBA" id="ARBA00048267"/>
    </source>
</evidence>
<dbReference type="InterPro" id="IPR001789">
    <property type="entry name" value="Sig_transdc_resp-reg_receiver"/>
</dbReference>
<dbReference type="InterPro" id="IPR008248">
    <property type="entry name" value="CheB-like"/>
</dbReference>
<dbReference type="EC" id="3.5.1.44" evidence="3"/>
<comment type="catalytic activity">
    <reaction evidence="2 3">
        <text>[protein]-L-glutamate 5-O-methyl ester + H2O = L-glutamyl-[protein] + methanol + H(+)</text>
        <dbReference type="Rhea" id="RHEA:23236"/>
        <dbReference type="Rhea" id="RHEA-COMP:10208"/>
        <dbReference type="Rhea" id="RHEA-COMP:10311"/>
        <dbReference type="ChEBI" id="CHEBI:15377"/>
        <dbReference type="ChEBI" id="CHEBI:15378"/>
        <dbReference type="ChEBI" id="CHEBI:17790"/>
        <dbReference type="ChEBI" id="CHEBI:29973"/>
        <dbReference type="ChEBI" id="CHEBI:82795"/>
        <dbReference type="EC" id="3.1.1.61"/>
    </reaction>
</comment>
<feature type="active site" evidence="3 4">
    <location>
        <position position="191"/>
    </location>
</feature>
<keyword evidence="8" id="KW-0489">Methyltransferase</keyword>
<feature type="domain" description="Response regulatory" evidence="6">
    <location>
        <begin position="7"/>
        <end position="125"/>
    </location>
</feature>
<protein>
    <recommendedName>
        <fullName evidence="3">Protein-glutamate methylesterase/protein-glutamine glutaminase</fullName>
        <ecNumber evidence="3">3.1.1.61</ecNumber>
        <ecNumber evidence="3">3.5.1.44</ecNumber>
    </recommendedName>
</protein>
<dbReference type="CDD" id="cd16432">
    <property type="entry name" value="CheB_Rec"/>
    <property type="match status" value="1"/>
</dbReference>
<dbReference type="GO" id="GO:0008984">
    <property type="term" value="F:protein-glutamate methylesterase activity"/>
    <property type="evidence" value="ECO:0007669"/>
    <property type="project" value="UniProtKB-EC"/>
</dbReference>
<comment type="catalytic activity">
    <reaction evidence="3">
        <text>L-glutaminyl-[protein] + H2O = L-glutamyl-[protein] + NH4(+)</text>
        <dbReference type="Rhea" id="RHEA:16441"/>
        <dbReference type="Rhea" id="RHEA-COMP:10207"/>
        <dbReference type="Rhea" id="RHEA-COMP:10208"/>
        <dbReference type="ChEBI" id="CHEBI:15377"/>
        <dbReference type="ChEBI" id="CHEBI:28938"/>
        <dbReference type="ChEBI" id="CHEBI:29973"/>
        <dbReference type="ChEBI" id="CHEBI:30011"/>
        <dbReference type="EC" id="3.5.1.44"/>
    </reaction>
</comment>
<evidence type="ECO:0000313" key="8">
    <source>
        <dbReference type="EMBL" id="MFC5381092.1"/>
    </source>
</evidence>
<feature type="domain" description="CheB-type methylesterase" evidence="7">
    <location>
        <begin position="169"/>
        <end position="372"/>
    </location>
</feature>
<keyword evidence="1 3" id="KW-0378">Hydrolase</keyword>
<feature type="active site" evidence="3 4">
    <location>
        <position position="218"/>
    </location>
</feature>
<evidence type="ECO:0000256" key="5">
    <source>
        <dbReference type="PROSITE-ProRule" id="PRU00169"/>
    </source>
</evidence>
<name>A0ABW0GMZ3_9MICO</name>
<comment type="subcellular location">
    <subcellularLocation>
        <location evidence="3">Cytoplasm</location>
    </subcellularLocation>
</comment>
<comment type="PTM">
    <text evidence="3">Phosphorylated by CheA. Phosphorylation of the N-terminal regulatory domain activates the methylesterase activity.</text>
</comment>
<dbReference type="SUPFAM" id="SSF52172">
    <property type="entry name" value="CheY-like"/>
    <property type="match status" value="1"/>
</dbReference>
<dbReference type="SUPFAM" id="SSF52738">
    <property type="entry name" value="Methylesterase CheB, C-terminal domain"/>
    <property type="match status" value="1"/>
</dbReference>
<dbReference type="Proteomes" id="UP001596122">
    <property type="component" value="Unassembled WGS sequence"/>
</dbReference>
<evidence type="ECO:0000256" key="4">
    <source>
        <dbReference type="PROSITE-ProRule" id="PRU00050"/>
    </source>
</evidence>
<dbReference type="PROSITE" id="PS50122">
    <property type="entry name" value="CHEB"/>
    <property type="match status" value="1"/>
</dbReference>
<evidence type="ECO:0000259" key="7">
    <source>
        <dbReference type="PROSITE" id="PS50122"/>
    </source>
</evidence>
<dbReference type="Pfam" id="PF00072">
    <property type="entry name" value="Response_reg"/>
    <property type="match status" value="1"/>
</dbReference>
<dbReference type="InterPro" id="IPR035909">
    <property type="entry name" value="CheB_C"/>
</dbReference>
<dbReference type="GO" id="GO:0008168">
    <property type="term" value="F:methyltransferase activity"/>
    <property type="evidence" value="ECO:0007669"/>
    <property type="project" value="UniProtKB-KW"/>
</dbReference>
<feature type="modified residue" description="4-aspartylphosphate" evidence="3 5">
    <location>
        <position position="58"/>
    </location>
</feature>
<dbReference type="GO" id="GO:0032259">
    <property type="term" value="P:methylation"/>
    <property type="evidence" value="ECO:0007669"/>
    <property type="project" value="UniProtKB-KW"/>
</dbReference>